<accession>A0A9X3HZN5</accession>
<evidence type="ECO:0000313" key="2">
    <source>
        <dbReference type="EMBL" id="MCX2837125.1"/>
    </source>
</evidence>
<reference evidence="2" key="1">
    <citation type="submission" date="2022-11" db="EMBL/GenBank/DDBJ databases">
        <title>Salinimicrobium profundisediminis sp. nov., isolated from deep-sea sediment of the Mariana Trench.</title>
        <authorList>
            <person name="Fu H."/>
        </authorList>
    </citation>
    <scope>NUCLEOTIDE SEQUENCE</scope>
    <source>
        <strain evidence="2">MT39</strain>
    </source>
</reference>
<feature type="region of interest" description="Disordered" evidence="1">
    <location>
        <begin position="173"/>
        <end position="201"/>
    </location>
</feature>
<dbReference type="Proteomes" id="UP001148482">
    <property type="component" value="Unassembled WGS sequence"/>
</dbReference>
<name>A0A9X3HZN5_9FLAO</name>
<evidence type="ECO:0000256" key="1">
    <source>
        <dbReference type="SAM" id="MobiDB-lite"/>
    </source>
</evidence>
<dbReference type="Pfam" id="PF18845">
    <property type="entry name" value="baeRF_family3"/>
    <property type="match status" value="1"/>
</dbReference>
<sequence length="390" mass="45042">MPILTKEQFEDLAKFDSNPCVSIFIPTVRAGKDVLEEKDKINLKSQWKKAVEELKAMGYPQDKIEKMGKPVNDLMDDSDFWRHQSDGLALFLADGFSKQYTLPIYFEAYTYVADHFYLKPLVPMFNGDGRFYLLHLQLDEVKLYEATQYSIGEVKIDDLTPNQLEDRVGYDYEEKNSKHKTQRNSVGANPQGTSTQHGYEAASRDRKNEILRFFRAVDKGIYEILHNESVPLIVACQDSYFPIYQEASRYKNLYPKPVPGNPEADHNSIFSLHAAALETLEPHFRKDREDKMKQFNDLNPSRTSTQVSEIIPAIFEGKVDTLFLQNREDIWGDYNEKMASVDVHEEKRNGSVSLMNLAAVKVLQQNGKAYLIEREFMPNKDSKVNAVYRY</sequence>
<organism evidence="2 3">
    <name type="scientific">Salinimicrobium profundisediminis</name>
    <dbReference type="NCBI Taxonomy" id="2994553"/>
    <lineage>
        <taxon>Bacteria</taxon>
        <taxon>Pseudomonadati</taxon>
        <taxon>Bacteroidota</taxon>
        <taxon>Flavobacteriia</taxon>
        <taxon>Flavobacteriales</taxon>
        <taxon>Flavobacteriaceae</taxon>
        <taxon>Salinimicrobium</taxon>
    </lineage>
</organism>
<feature type="compositionally biased region" description="Polar residues" evidence="1">
    <location>
        <begin position="183"/>
        <end position="197"/>
    </location>
</feature>
<dbReference type="InterPro" id="IPR041289">
    <property type="entry name" value="Bact_RF_family3"/>
</dbReference>
<gene>
    <name evidence="2" type="ORF">OQ279_03090</name>
</gene>
<keyword evidence="3" id="KW-1185">Reference proteome</keyword>
<protein>
    <submittedName>
        <fullName evidence="2">Uncharacterized protein</fullName>
    </submittedName>
</protein>
<dbReference type="EMBL" id="JAPJDA010000003">
    <property type="protein sequence ID" value="MCX2837125.1"/>
    <property type="molecule type" value="Genomic_DNA"/>
</dbReference>
<dbReference type="RefSeq" id="WP_266068325.1">
    <property type="nucleotide sequence ID" value="NZ_JAPJDA010000003.1"/>
</dbReference>
<comment type="caution">
    <text evidence="2">The sequence shown here is derived from an EMBL/GenBank/DDBJ whole genome shotgun (WGS) entry which is preliminary data.</text>
</comment>
<proteinExistence type="predicted"/>
<evidence type="ECO:0000313" key="3">
    <source>
        <dbReference type="Proteomes" id="UP001148482"/>
    </source>
</evidence>
<dbReference type="AlphaFoldDB" id="A0A9X3HZN5"/>